<evidence type="ECO:0000313" key="4">
    <source>
        <dbReference type="EMBL" id="AJA11180.1"/>
    </source>
</evidence>
<proteinExistence type="predicted"/>
<reference evidence="4 5" key="1">
    <citation type="journal article" date="2015" name="Int. J. Syst. Evol. Microbiol.">
        <title>Description of Sphingopyxis fribergensis sp. nov. - a soil bacterium with the ability to degrade styrene and phenylacetic acid.</title>
        <authorList>
            <person name="Oelschlagel M."/>
            <person name="Ruckert C."/>
            <person name="Kalinowski J."/>
            <person name="Schmidt G."/>
            <person name="Schlomann M."/>
            <person name="Tischler D."/>
        </authorList>
    </citation>
    <scope>NUCLEOTIDE SEQUENCE [LARGE SCALE GENOMIC DNA]</scope>
    <source>
        <strain evidence="4 5">Kp5.2</strain>
    </source>
</reference>
<dbReference type="AlphaFoldDB" id="A0A0A7PMG4"/>
<keyword evidence="1 2" id="KW-0238">DNA-binding</keyword>
<keyword evidence="5" id="KW-1185">Reference proteome</keyword>
<evidence type="ECO:0000259" key="3">
    <source>
        <dbReference type="PROSITE" id="PS50977"/>
    </source>
</evidence>
<accession>A0A0A7PMG4</accession>
<dbReference type="Gene3D" id="1.10.357.10">
    <property type="entry name" value="Tetracycline Repressor, domain 2"/>
    <property type="match status" value="1"/>
</dbReference>
<sequence length="213" mass="23235">MNRVSRKYAEGESPRERIVNAARRLFGSKGFYATTTAELAVEAAVSIGQIYRLFTGKDDIILAIVEENVRVRVAGMYSIFDAVERGDLAMFDAIKAIAGSSLDNTDSSLFYEILAEACRNPLVAERFEAQTAFYREGIRRLAALARPDVSSAELEAYSDIMMACFIGLGHRTAVSPPVDAEATSHNTACLMMRALGLAEQDGASCKVSRGQFE</sequence>
<dbReference type="InterPro" id="IPR050109">
    <property type="entry name" value="HTH-type_TetR-like_transc_reg"/>
</dbReference>
<dbReference type="PANTHER" id="PTHR30055:SF226">
    <property type="entry name" value="HTH-TYPE TRANSCRIPTIONAL REGULATOR PKSA"/>
    <property type="match status" value="1"/>
</dbReference>
<dbReference type="SUPFAM" id="SSF46689">
    <property type="entry name" value="Homeodomain-like"/>
    <property type="match status" value="1"/>
</dbReference>
<dbReference type="Pfam" id="PF00440">
    <property type="entry name" value="TetR_N"/>
    <property type="match status" value="1"/>
</dbReference>
<dbReference type="RefSeq" id="WP_081997472.1">
    <property type="nucleotide sequence ID" value="NZ_CP009122.1"/>
</dbReference>
<evidence type="ECO:0000256" key="1">
    <source>
        <dbReference type="ARBA" id="ARBA00023125"/>
    </source>
</evidence>
<dbReference type="OrthoDB" id="9808189at2"/>
<dbReference type="HOGENOM" id="CLU_069356_15_12_5"/>
<organism evidence="4 5">
    <name type="scientific">Sphingopyxis fribergensis</name>
    <dbReference type="NCBI Taxonomy" id="1515612"/>
    <lineage>
        <taxon>Bacteria</taxon>
        <taxon>Pseudomonadati</taxon>
        <taxon>Pseudomonadota</taxon>
        <taxon>Alphaproteobacteria</taxon>
        <taxon>Sphingomonadales</taxon>
        <taxon>Sphingomonadaceae</taxon>
        <taxon>Sphingopyxis</taxon>
    </lineage>
</organism>
<dbReference type="PRINTS" id="PR00455">
    <property type="entry name" value="HTHTETR"/>
</dbReference>
<evidence type="ECO:0000313" key="5">
    <source>
        <dbReference type="Proteomes" id="UP000030907"/>
    </source>
</evidence>
<protein>
    <recommendedName>
        <fullName evidence="3">HTH tetR-type domain-containing protein</fullName>
    </recommendedName>
</protein>
<feature type="domain" description="HTH tetR-type" evidence="3">
    <location>
        <begin position="12"/>
        <end position="72"/>
    </location>
</feature>
<dbReference type="KEGG" id="sphk:SKP52_21620"/>
<dbReference type="InterPro" id="IPR001647">
    <property type="entry name" value="HTH_TetR"/>
</dbReference>
<dbReference type="GO" id="GO:0003700">
    <property type="term" value="F:DNA-binding transcription factor activity"/>
    <property type="evidence" value="ECO:0007669"/>
    <property type="project" value="TreeGrafter"/>
</dbReference>
<gene>
    <name evidence="4" type="ORF">SKP52_21620</name>
</gene>
<feature type="DNA-binding region" description="H-T-H motif" evidence="2">
    <location>
        <begin position="35"/>
        <end position="54"/>
    </location>
</feature>
<dbReference type="PANTHER" id="PTHR30055">
    <property type="entry name" value="HTH-TYPE TRANSCRIPTIONAL REGULATOR RUTR"/>
    <property type="match status" value="1"/>
</dbReference>
<dbReference type="STRING" id="1515612.SKP52_21620"/>
<name>A0A0A7PMG4_9SPHN</name>
<evidence type="ECO:0000256" key="2">
    <source>
        <dbReference type="PROSITE-ProRule" id="PRU00335"/>
    </source>
</evidence>
<dbReference type="EMBL" id="CP009122">
    <property type="protein sequence ID" value="AJA11180.1"/>
    <property type="molecule type" value="Genomic_DNA"/>
</dbReference>
<dbReference type="PROSITE" id="PS50977">
    <property type="entry name" value="HTH_TETR_2"/>
    <property type="match status" value="1"/>
</dbReference>
<dbReference type="GO" id="GO:0000976">
    <property type="term" value="F:transcription cis-regulatory region binding"/>
    <property type="evidence" value="ECO:0007669"/>
    <property type="project" value="TreeGrafter"/>
</dbReference>
<dbReference type="Proteomes" id="UP000030907">
    <property type="component" value="Chromosome"/>
</dbReference>
<dbReference type="InterPro" id="IPR009057">
    <property type="entry name" value="Homeodomain-like_sf"/>
</dbReference>